<dbReference type="RefSeq" id="WP_069489579.1">
    <property type="nucleotide sequence ID" value="NZ_CAJDZJ010000015.1"/>
</dbReference>
<comment type="caution">
    <text evidence="4">The sequence shown here is derived from an EMBL/GenBank/DDBJ whole genome shotgun (WGS) entry which is preliminary data.</text>
</comment>
<dbReference type="Proteomes" id="UP000714625">
    <property type="component" value="Unassembled WGS sequence"/>
</dbReference>
<dbReference type="InterPro" id="IPR000073">
    <property type="entry name" value="AB_hydrolase_1"/>
</dbReference>
<dbReference type="EMBL" id="AAXMUW010000080">
    <property type="protein sequence ID" value="EGQ9137881.1"/>
    <property type="molecule type" value="Genomic_DNA"/>
</dbReference>
<evidence type="ECO:0000256" key="2">
    <source>
        <dbReference type="SAM" id="SignalP"/>
    </source>
</evidence>
<evidence type="ECO:0000256" key="1">
    <source>
        <dbReference type="ARBA" id="ARBA00022801"/>
    </source>
</evidence>
<dbReference type="PANTHER" id="PTHR43329">
    <property type="entry name" value="EPOXIDE HYDROLASE"/>
    <property type="match status" value="1"/>
</dbReference>
<evidence type="ECO:0000313" key="5">
    <source>
        <dbReference type="Proteomes" id="UP000714625"/>
    </source>
</evidence>
<feature type="chain" id="PRO_5041324805" evidence="2">
    <location>
        <begin position="23"/>
        <end position="325"/>
    </location>
</feature>
<dbReference type="AlphaFoldDB" id="A0AA36XQG6"/>
<feature type="signal peptide" evidence="2">
    <location>
        <begin position="1"/>
        <end position="22"/>
    </location>
</feature>
<evidence type="ECO:0000259" key="3">
    <source>
        <dbReference type="Pfam" id="PF00561"/>
    </source>
</evidence>
<name>A0AA36XQG6_VIBAL</name>
<gene>
    <name evidence="4" type="ORF">GHY86_22430</name>
</gene>
<dbReference type="InterPro" id="IPR000639">
    <property type="entry name" value="Epox_hydrolase-like"/>
</dbReference>
<dbReference type="Gene3D" id="3.40.50.1820">
    <property type="entry name" value="alpha/beta hydrolase"/>
    <property type="match status" value="1"/>
</dbReference>
<dbReference type="InterPro" id="IPR029058">
    <property type="entry name" value="AB_hydrolase_fold"/>
</dbReference>
<dbReference type="SUPFAM" id="SSF53474">
    <property type="entry name" value="alpha/beta-Hydrolases"/>
    <property type="match status" value="1"/>
</dbReference>
<dbReference type="GO" id="GO:0016787">
    <property type="term" value="F:hydrolase activity"/>
    <property type="evidence" value="ECO:0007669"/>
    <property type="project" value="UniProtKB-KW"/>
</dbReference>
<reference evidence="4" key="1">
    <citation type="submission" date="2019-11" db="EMBL/GenBank/DDBJ databases">
        <authorList>
            <consortium name="PulseNet: The National Subtyping Network for Foodborne Disease Surveillance"/>
            <person name="Tarr C.L."/>
            <person name="Trees E."/>
            <person name="Katz L.S."/>
            <person name="Carleton-Romer H.A."/>
            <person name="Stroika S."/>
            <person name="Kucerova Z."/>
            <person name="Roache K.F."/>
            <person name="Sabol A.L."/>
            <person name="Besser J."/>
            <person name="Gerner-Smidt P."/>
        </authorList>
    </citation>
    <scope>NUCLEOTIDE SEQUENCE</scope>
    <source>
        <strain evidence="4">PNUSAV001129</strain>
    </source>
</reference>
<proteinExistence type="predicted"/>
<dbReference type="PRINTS" id="PR00412">
    <property type="entry name" value="EPOXHYDRLASE"/>
</dbReference>
<keyword evidence="1 4" id="KW-0378">Hydrolase</keyword>
<evidence type="ECO:0000313" key="4">
    <source>
        <dbReference type="EMBL" id="EGQ9137881.1"/>
    </source>
</evidence>
<feature type="domain" description="AB hydrolase-1" evidence="3">
    <location>
        <begin position="60"/>
        <end position="308"/>
    </location>
</feature>
<sequence>MKKWKKTLLATSGILLSSMAFAGNGQSQANSEFPIPAGFESSFKEINGVKLHYVEGGSGPLVLMVHGYGQTWYEWHQLMPKLAKDHRVVAVDMPGLGQSEPLDSTYSGLDVYPYLHGLAKSFSPDEPFDVVAHDTGVWMTYPMIAQHQDDISKVIYFDSIIPDDTIYTFPSFTPEGEASTWHWSFYTAENNFAENIIEGKEKLFLSHIIKKHATNKEVFTDELLDLYAKSYAKPETLHAAFEYYRSFTTSAEQNKEIVKDHKLKMPVLVIPGDSNGGGLGDAFLNQVKKYGDNVQGETIQGCGHWLPEECPATVEPLVIDFLNKK</sequence>
<accession>A0AA36XQG6</accession>
<keyword evidence="2" id="KW-0732">Signal</keyword>
<organism evidence="4 5">
    <name type="scientific">Vibrio alginolyticus</name>
    <dbReference type="NCBI Taxonomy" id="663"/>
    <lineage>
        <taxon>Bacteria</taxon>
        <taxon>Pseudomonadati</taxon>
        <taxon>Pseudomonadota</taxon>
        <taxon>Gammaproteobacteria</taxon>
        <taxon>Vibrionales</taxon>
        <taxon>Vibrionaceae</taxon>
        <taxon>Vibrio</taxon>
    </lineage>
</organism>
<dbReference type="Pfam" id="PF00561">
    <property type="entry name" value="Abhydrolase_1"/>
    <property type="match status" value="1"/>
</dbReference>
<protein>
    <submittedName>
        <fullName evidence="4">Alpha/beta hydrolase</fullName>
    </submittedName>
</protein>